<name>A0A1N6LYI2_BABMR</name>
<reference evidence="2 3" key="1">
    <citation type="journal article" date="2012" name="Nucleic Acids Res.">
        <title>Sequencing of the smallest Apicomplexan genome from the human pathogen Babesia microti.</title>
        <authorList>
            <person name="Cornillot E."/>
            <person name="Hadj-Kaddour K."/>
            <person name="Dassouli A."/>
            <person name="Noel B."/>
            <person name="Ranwez V."/>
            <person name="Vacherie B."/>
            <person name="Augagneur Y."/>
            <person name="Bres V."/>
            <person name="Duclos A."/>
            <person name="Randazzo S."/>
            <person name="Carcy B."/>
            <person name="Debierre-Grockiego F."/>
            <person name="Delbecq S."/>
            <person name="Moubri-Menage K."/>
            <person name="Shams-Eldin H."/>
            <person name="Usmani-Brown S."/>
            <person name="Bringaud F."/>
            <person name="Wincker P."/>
            <person name="Vivares C.P."/>
            <person name="Schwarz R.T."/>
            <person name="Schetters T.P."/>
            <person name="Krause P.J."/>
            <person name="Gorenflot A."/>
            <person name="Berry V."/>
            <person name="Barbe V."/>
            <person name="Ben Mamoun C."/>
        </authorList>
    </citation>
    <scope>NUCLEOTIDE SEQUENCE [LARGE SCALE GENOMIC DNA]</scope>
    <source>
        <strain evidence="2 3">RI</strain>
    </source>
</reference>
<evidence type="ECO:0000313" key="3">
    <source>
        <dbReference type="Proteomes" id="UP000002899"/>
    </source>
</evidence>
<dbReference type="GeneID" id="33043801"/>
<proteinExistence type="predicted"/>
<accession>A0A1N6LYI2</accession>
<dbReference type="OrthoDB" id="10403864at2759"/>
<dbReference type="Proteomes" id="UP000002899">
    <property type="component" value="Chromosome IV"/>
</dbReference>
<evidence type="ECO:0000256" key="1">
    <source>
        <dbReference type="SAM" id="Phobius"/>
    </source>
</evidence>
<reference evidence="2 3" key="3">
    <citation type="journal article" date="2016" name="Sci. Rep.">
        <title>Genome-wide diversity and gene expression profiling of Babesia microti isolates identify polymorphic genes that mediate host-pathogen interactions.</title>
        <authorList>
            <person name="Silva J.C."/>
            <person name="Cornillot E."/>
            <person name="McCracken C."/>
            <person name="Usmani-Brown S."/>
            <person name="Dwivedi A."/>
            <person name="Ifeonu O.O."/>
            <person name="Crabtree J."/>
            <person name="Gotia H.T."/>
            <person name="Virji A.Z."/>
            <person name="Reynes C."/>
            <person name="Colinge J."/>
            <person name="Kumar V."/>
            <person name="Lawres L."/>
            <person name="Pazzi J.E."/>
            <person name="Pablo J.V."/>
            <person name="Hung C."/>
            <person name="Brancato J."/>
            <person name="Kumari P."/>
            <person name="Orvis J."/>
            <person name="Tretina K."/>
            <person name="Chibucos M."/>
            <person name="Ott S."/>
            <person name="Sadzewicz L."/>
            <person name="Sengamalay N."/>
            <person name="Shetty A.C."/>
            <person name="Su Q."/>
            <person name="Tallon L."/>
            <person name="Fraser C.M."/>
            <person name="Frutos R."/>
            <person name="Molina D.M."/>
            <person name="Krause P.J."/>
            <person name="Ben Mamoun C."/>
        </authorList>
    </citation>
    <scope>NUCLEOTIDE SEQUENCE [LARGE SCALE GENOMIC DNA]</scope>
    <source>
        <strain evidence="2 3">RI</strain>
    </source>
</reference>
<protein>
    <submittedName>
        <fullName evidence="2">Uncharacterized protein</fullName>
    </submittedName>
</protein>
<dbReference type="KEGG" id="bmic:BmR1_04g09866"/>
<organism evidence="2 3">
    <name type="scientific">Babesia microti (strain RI)</name>
    <dbReference type="NCBI Taxonomy" id="1133968"/>
    <lineage>
        <taxon>Eukaryota</taxon>
        <taxon>Sar</taxon>
        <taxon>Alveolata</taxon>
        <taxon>Apicomplexa</taxon>
        <taxon>Aconoidasida</taxon>
        <taxon>Piroplasmida</taxon>
        <taxon>Babesiidae</taxon>
        <taxon>Babesia</taxon>
    </lineage>
</organism>
<keyword evidence="1" id="KW-0812">Transmembrane</keyword>
<sequence>MDGRPLPPTDSWISLANLARKSWFQLALTFVPFIAIMSIICMAPPSTDLNITVDR</sequence>
<reference evidence="2 3" key="2">
    <citation type="journal article" date="2013" name="PLoS ONE">
        <title>Whole genome mapping and re-organization of the nuclear and mitochondrial genomes of Babesia microti isolates.</title>
        <authorList>
            <person name="Cornillot E."/>
            <person name="Dassouli A."/>
            <person name="Garg A."/>
            <person name="Pachikara N."/>
            <person name="Randazzo S."/>
            <person name="Depoix D."/>
            <person name="Carcy B."/>
            <person name="Delbecq S."/>
            <person name="Frutos R."/>
            <person name="Silva J.C."/>
            <person name="Sutton R."/>
            <person name="Krause P.J."/>
            <person name="Mamoun C.B."/>
        </authorList>
    </citation>
    <scope>NUCLEOTIDE SEQUENCE [LARGE SCALE GENOMIC DNA]</scope>
    <source>
        <strain evidence="2 3">RI</strain>
    </source>
</reference>
<keyword evidence="3" id="KW-1185">Reference proteome</keyword>
<evidence type="ECO:0000313" key="2">
    <source>
        <dbReference type="EMBL" id="SIO73927.1"/>
    </source>
</evidence>
<keyword evidence="1" id="KW-0472">Membrane</keyword>
<feature type="transmembrane region" description="Helical" evidence="1">
    <location>
        <begin position="23"/>
        <end position="43"/>
    </location>
</feature>
<dbReference type="VEuPathDB" id="PiroplasmaDB:BmR1_04g09866"/>
<dbReference type="RefSeq" id="XP_021337974.1">
    <property type="nucleotide sequence ID" value="XM_021482826.1"/>
</dbReference>
<dbReference type="AlphaFoldDB" id="A0A1N6LYI2"/>
<keyword evidence="1" id="KW-1133">Transmembrane helix</keyword>
<dbReference type="EMBL" id="LN871599">
    <property type="protein sequence ID" value="SIO73927.1"/>
    <property type="molecule type" value="Genomic_DNA"/>
</dbReference>